<dbReference type="SMART" id="SM00407">
    <property type="entry name" value="IGc1"/>
    <property type="match status" value="1"/>
</dbReference>
<reference evidence="3" key="2">
    <citation type="submission" date="2025-09" db="UniProtKB">
        <authorList>
            <consortium name="Ensembl"/>
        </authorList>
    </citation>
    <scope>IDENTIFICATION</scope>
</reference>
<evidence type="ECO:0000259" key="2">
    <source>
        <dbReference type="PROSITE" id="PS50835"/>
    </source>
</evidence>
<organism evidence="3 4">
    <name type="scientific">Varanus komodoensis</name>
    <name type="common">Komodo dragon</name>
    <dbReference type="NCBI Taxonomy" id="61221"/>
    <lineage>
        <taxon>Eukaryota</taxon>
        <taxon>Metazoa</taxon>
        <taxon>Chordata</taxon>
        <taxon>Craniata</taxon>
        <taxon>Vertebrata</taxon>
        <taxon>Euteleostomi</taxon>
        <taxon>Lepidosauria</taxon>
        <taxon>Squamata</taxon>
        <taxon>Bifurcata</taxon>
        <taxon>Unidentata</taxon>
        <taxon>Episquamata</taxon>
        <taxon>Toxicofera</taxon>
        <taxon>Anguimorpha</taxon>
        <taxon>Paleoanguimorpha</taxon>
        <taxon>Varanoidea</taxon>
        <taxon>Varanidae</taxon>
        <taxon>Varanus</taxon>
    </lineage>
</organism>
<feature type="domain" description="Ig-like" evidence="2">
    <location>
        <begin position="138"/>
        <end position="238"/>
    </location>
</feature>
<reference evidence="3" key="1">
    <citation type="submission" date="2025-08" db="UniProtKB">
        <authorList>
            <consortium name="Ensembl"/>
        </authorList>
    </citation>
    <scope>IDENTIFICATION</scope>
</reference>
<dbReference type="SMART" id="SM00409">
    <property type="entry name" value="IG"/>
    <property type="match status" value="2"/>
</dbReference>
<dbReference type="Pfam" id="PF07654">
    <property type="entry name" value="C1-set"/>
    <property type="match status" value="1"/>
</dbReference>
<protein>
    <recommendedName>
        <fullName evidence="2">Ig-like domain-containing protein</fullName>
    </recommendedName>
</protein>
<dbReference type="InterPro" id="IPR050380">
    <property type="entry name" value="Immune_Resp_Modulators"/>
</dbReference>
<proteinExistence type="predicted"/>
<dbReference type="InterPro" id="IPR013106">
    <property type="entry name" value="Ig_V-set"/>
</dbReference>
<dbReference type="FunFam" id="2.60.40.10:FF:000463">
    <property type="entry name" value="Immunoglobulin heavy constant gamma 1"/>
    <property type="match status" value="1"/>
</dbReference>
<dbReference type="Ensembl" id="ENSVKKT00000013613.1">
    <property type="protein sequence ID" value="ENSVKKP00000013293.1"/>
    <property type="gene ID" value="ENSVKKG00000009189.1"/>
</dbReference>
<sequence length="242" mass="27517">MPLVALLVVPDIPRWVSQQIGGMANMNCYQNFTDHSWMYWYQQKAADQPLRLIGTLIKGSSSTLEEGFDNNKFVIQTEQEKHFSLQIGELNPEDATMYFCASRDHSAEKLQELPTKNRPELHFGNGTRLTVLESSKPPKVTVFSPSACELQKHQKATIVCLVTDFYPDHVSVTWTVNGEVRTEGVRTEDSRKEGTKTFSLISRLRISSNEWQNSGNWFQCSVEFYNEKESSFYNASTTGVGK</sequence>
<dbReference type="InterPro" id="IPR007110">
    <property type="entry name" value="Ig-like_dom"/>
</dbReference>
<evidence type="ECO:0000256" key="1">
    <source>
        <dbReference type="ARBA" id="ARBA00023319"/>
    </source>
</evidence>
<keyword evidence="1" id="KW-0393">Immunoglobulin domain</keyword>
<evidence type="ECO:0000313" key="3">
    <source>
        <dbReference type="Ensembl" id="ENSVKKP00000013293.1"/>
    </source>
</evidence>
<evidence type="ECO:0000313" key="4">
    <source>
        <dbReference type="Proteomes" id="UP000694545"/>
    </source>
</evidence>
<accession>A0A8D2JFI4</accession>
<dbReference type="Proteomes" id="UP000694545">
    <property type="component" value="Unplaced"/>
</dbReference>
<name>A0A8D2JFI4_VARKO</name>
<dbReference type="PROSITE" id="PS50835">
    <property type="entry name" value="IG_LIKE"/>
    <property type="match status" value="1"/>
</dbReference>
<dbReference type="InterPro" id="IPR003597">
    <property type="entry name" value="Ig_C1-set"/>
</dbReference>
<dbReference type="InterPro" id="IPR036179">
    <property type="entry name" value="Ig-like_dom_sf"/>
</dbReference>
<dbReference type="SUPFAM" id="SSF48726">
    <property type="entry name" value="Immunoglobulin"/>
    <property type="match status" value="2"/>
</dbReference>
<dbReference type="OMA" id="CCATNEK"/>
<keyword evidence="4" id="KW-1185">Reference proteome</keyword>
<dbReference type="InterPro" id="IPR013783">
    <property type="entry name" value="Ig-like_fold"/>
</dbReference>
<dbReference type="InterPro" id="IPR003599">
    <property type="entry name" value="Ig_sub"/>
</dbReference>
<dbReference type="AlphaFoldDB" id="A0A8D2JFI4"/>
<dbReference type="Gene3D" id="2.60.40.10">
    <property type="entry name" value="Immunoglobulins"/>
    <property type="match status" value="2"/>
</dbReference>
<dbReference type="Pfam" id="PF07686">
    <property type="entry name" value="V-set"/>
    <property type="match status" value="1"/>
</dbReference>
<dbReference type="PANTHER" id="PTHR23411">
    <property type="entry name" value="TAPASIN"/>
    <property type="match status" value="1"/>
</dbReference>